<organism evidence="9 10">
    <name type="scientific">Takifugu rubripes</name>
    <name type="common">Japanese pufferfish</name>
    <name type="synonym">Fugu rubripes</name>
    <dbReference type="NCBI Taxonomy" id="31033"/>
    <lineage>
        <taxon>Eukaryota</taxon>
        <taxon>Metazoa</taxon>
        <taxon>Chordata</taxon>
        <taxon>Craniata</taxon>
        <taxon>Vertebrata</taxon>
        <taxon>Euteleostomi</taxon>
        <taxon>Actinopterygii</taxon>
        <taxon>Neopterygii</taxon>
        <taxon>Teleostei</taxon>
        <taxon>Neoteleostei</taxon>
        <taxon>Acanthomorphata</taxon>
        <taxon>Eupercaria</taxon>
        <taxon>Tetraodontiformes</taxon>
        <taxon>Tetradontoidea</taxon>
        <taxon>Tetraodontidae</taxon>
        <taxon>Takifugu</taxon>
    </lineage>
</organism>
<evidence type="ECO:0000256" key="1">
    <source>
        <dbReference type="ARBA" id="ARBA00004240"/>
    </source>
</evidence>
<dbReference type="Proteomes" id="UP000005226">
    <property type="component" value="Chromosome 14"/>
</dbReference>
<feature type="domain" description="Glycosyl transferase family 28 C-terminal" evidence="8">
    <location>
        <begin position="3"/>
        <end position="116"/>
    </location>
</feature>
<protein>
    <recommendedName>
        <fullName evidence="4">UDP-N-acetylglucosamine transferase subunit ALG13</fullName>
        <ecNumber evidence="3">2.4.1.141</ecNumber>
    </recommendedName>
</protein>
<comment type="subcellular location">
    <subcellularLocation>
        <location evidence="1">Endoplasmic reticulum</location>
    </subcellularLocation>
</comment>
<evidence type="ECO:0000256" key="3">
    <source>
        <dbReference type="ARBA" id="ARBA00012614"/>
    </source>
</evidence>
<sequence>MKTVFVTVGTTKFDQLIESITSPENILKDRGYERLVLQVGKGSVLPTADSCPHISLEAYRFKSSIAEDIERSDLVISHAGAGSCLETLGAGKPLLVVVNDTLMDNHQLELARQLYVDSHLLYCTCRYEKCLLSVIPSFLLENVIPMQDNCTLNQPLLLLIIPFLLHV</sequence>
<reference evidence="9" key="2">
    <citation type="submission" date="2025-08" db="UniProtKB">
        <authorList>
            <consortium name="Ensembl"/>
        </authorList>
    </citation>
    <scope>IDENTIFICATION</scope>
</reference>
<reference evidence="9 10" key="1">
    <citation type="journal article" date="2011" name="Genome Biol. Evol.">
        <title>Integration of the genetic map and genome assembly of fugu facilitates insights into distinct features of genome evolution in teleosts and mammals.</title>
        <authorList>
            <person name="Kai W."/>
            <person name="Kikuchi K."/>
            <person name="Tohari S."/>
            <person name="Chew A.K."/>
            <person name="Tay A."/>
            <person name="Fujiwara A."/>
            <person name="Hosoya S."/>
            <person name="Suetake H."/>
            <person name="Naruse K."/>
            <person name="Brenner S."/>
            <person name="Suzuki Y."/>
            <person name="Venkatesh B."/>
        </authorList>
    </citation>
    <scope>NUCLEOTIDE SEQUENCE [LARGE SCALE GENOMIC DNA]</scope>
</reference>
<dbReference type="InterPro" id="IPR039042">
    <property type="entry name" value="Alg13-like"/>
</dbReference>
<comment type="similarity">
    <text evidence="2">Belongs to the glycosyltransferase 28 family.</text>
</comment>
<name>A0A674MP76_TAKRU</name>
<dbReference type="GO" id="GO:0004577">
    <property type="term" value="F:N-acetylglucosaminyldiphosphodolichol N-acetylglucosaminyltransferase activity"/>
    <property type="evidence" value="ECO:0007669"/>
    <property type="project" value="UniProtKB-EC"/>
</dbReference>
<dbReference type="GO" id="GO:0005783">
    <property type="term" value="C:endoplasmic reticulum"/>
    <property type="evidence" value="ECO:0007669"/>
    <property type="project" value="UniProtKB-SubCell"/>
</dbReference>
<dbReference type="AlphaFoldDB" id="A0A674MP76"/>
<evidence type="ECO:0000256" key="5">
    <source>
        <dbReference type="ARBA" id="ARBA00022676"/>
    </source>
</evidence>
<accession>A0A674MP76</accession>
<dbReference type="EC" id="2.4.1.141" evidence="3"/>
<evidence type="ECO:0000256" key="4">
    <source>
        <dbReference type="ARBA" id="ARBA00017468"/>
    </source>
</evidence>
<keyword evidence="5" id="KW-0328">Glycosyltransferase</keyword>
<gene>
    <name evidence="9" type="primary">zgc:92907</name>
</gene>
<evidence type="ECO:0000256" key="2">
    <source>
        <dbReference type="ARBA" id="ARBA00006962"/>
    </source>
</evidence>
<dbReference type="InParanoid" id="A0A674MP76"/>
<dbReference type="GO" id="GO:0006488">
    <property type="term" value="P:dolichol-linked oligosaccharide biosynthetic process"/>
    <property type="evidence" value="ECO:0007669"/>
    <property type="project" value="InterPro"/>
</dbReference>
<keyword evidence="10" id="KW-1185">Reference proteome</keyword>
<reference evidence="9" key="3">
    <citation type="submission" date="2025-09" db="UniProtKB">
        <authorList>
            <consortium name="Ensembl"/>
        </authorList>
    </citation>
    <scope>IDENTIFICATION</scope>
</reference>
<evidence type="ECO:0000259" key="8">
    <source>
        <dbReference type="Pfam" id="PF04101"/>
    </source>
</evidence>
<evidence type="ECO:0000256" key="6">
    <source>
        <dbReference type="ARBA" id="ARBA00022679"/>
    </source>
</evidence>
<proteinExistence type="inferred from homology"/>
<dbReference type="PANTHER" id="PTHR12867">
    <property type="entry name" value="GLYCOSYL TRANSFERASE-RELATED"/>
    <property type="match status" value="1"/>
</dbReference>
<evidence type="ECO:0000313" key="10">
    <source>
        <dbReference type="Proteomes" id="UP000005226"/>
    </source>
</evidence>
<dbReference type="FunCoup" id="A0A674MP76">
    <property type="interactions" value="925"/>
</dbReference>
<dbReference type="GeneTree" id="ENSGT00510000047493"/>
<dbReference type="Pfam" id="PF04101">
    <property type="entry name" value="Glyco_tran_28_C"/>
    <property type="match status" value="1"/>
</dbReference>
<dbReference type="Ensembl" id="ENSTRUT00000082511.1">
    <property type="protein sequence ID" value="ENSTRUP00000062765.1"/>
    <property type="gene ID" value="ENSTRUG00000025022.2"/>
</dbReference>
<evidence type="ECO:0000313" key="9">
    <source>
        <dbReference type="Ensembl" id="ENSTRUP00000062765.1"/>
    </source>
</evidence>
<dbReference type="SUPFAM" id="SSF53756">
    <property type="entry name" value="UDP-Glycosyltransferase/glycogen phosphorylase"/>
    <property type="match status" value="1"/>
</dbReference>
<evidence type="ECO:0000256" key="7">
    <source>
        <dbReference type="ARBA" id="ARBA00022824"/>
    </source>
</evidence>
<dbReference type="InterPro" id="IPR007235">
    <property type="entry name" value="Glyco_trans_28_C"/>
</dbReference>
<dbReference type="Gene3D" id="3.40.50.2000">
    <property type="entry name" value="Glycogen Phosphorylase B"/>
    <property type="match status" value="1"/>
</dbReference>
<keyword evidence="7" id="KW-0256">Endoplasmic reticulum</keyword>
<keyword evidence="6" id="KW-0808">Transferase</keyword>
<dbReference type="PANTHER" id="PTHR12867:SF6">
    <property type="entry name" value="N-ACETYLGLUCOSAMINYLDIPHOSPHODOLICHOL N-ACETYLGLUCOSAMINYLTRANSFERASE"/>
    <property type="match status" value="1"/>
</dbReference>